<proteinExistence type="inferred from homology"/>
<dbReference type="InterPro" id="IPR003578">
    <property type="entry name" value="Small_GTPase_Rho"/>
</dbReference>
<evidence type="ECO:0000256" key="3">
    <source>
        <dbReference type="ARBA" id="ARBA00022475"/>
    </source>
</evidence>
<name>A0A197K4X7_9FUNG</name>
<dbReference type="STRING" id="1314771.A0A197K4X7"/>
<organism evidence="10 11">
    <name type="scientific">Linnemannia elongata AG-77</name>
    <dbReference type="NCBI Taxonomy" id="1314771"/>
    <lineage>
        <taxon>Eukaryota</taxon>
        <taxon>Fungi</taxon>
        <taxon>Fungi incertae sedis</taxon>
        <taxon>Mucoromycota</taxon>
        <taxon>Mortierellomycotina</taxon>
        <taxon>Mortierellomycetes</taxon>
        <taxon>Mortierellales</taxon>
        <taxon>Mortierellaceae</taxon>
        <taxon>Linnemannia</taxon>
    </lineage>
</organism>
<dbReference type="GO" id="GO:0005935">
    <property type="term" value="C:cellular bud neck"/>
    <property type="evidence" value="ECO:0007669"/>
    <property type="project" value="EnsemblFungi"/>
</dbReference>
<dbReference type="GO" id="GO:0005886">
    <property type="term" value="C:plasma membrane"/>
    <property type="evidence" value="ECO:0007669"/>
    <property type="project" value="UniProtKB-SubCell"/>
</dbReference>
<dbReference type="InterPro" id="IPR027417">
    <property type="entry name" value="P-loop_NTPase"/>
</dbReference>
<dbReference type="FunFam" id="3.40.50.300:FF:000983">
    <property type="entry name" value="Rho family GTPase"/>
    <property type="match status" value="1"/>
</dbReference>
<dbReference type="GO" id="GO:0007264">
    <property type="term" value="P:small GTPase-mediated signal transduction"/>
    <property type="evidence" value="ECO:0007669"/>
    <property type="project" value="InterPro"/>
</dbReference>
<accession>A0A197K4X7</accession>
<evidence type="ECO:0000256" key="4">
    <source>
        <dbReference type="ARBA" id="ARBA00022481"/>
    </source>
</evidence>
<dbReference type="Pfam" id="PF00071">
    <property type="entry name" value="Ras"/>
    <property type="match status" value="1"/>
</dbReference>
<comment type="similarity">
    <text evidence="2">Belongs to the small GTPase superfamily. Rho family.</text>
</comment>
<dbReference type="InterPro" id="IPR005225">
    <property type="entry name" value="Small_GTP-bd"/>
</dbReference>
<dbReference type="GO" id="GO:0005525">
    <property type="term" value="F:GTP binding"/>
    <property type="evidence" value="ECO:0007669"/>
    <property type="project" value="UniProtKB-KW"/>
</dbReference>
<gene>
    <name evidence="10" type="ORF">K457DRAFT_1887651</name>
</gene>
<evidence type="ECO:0000313" key="11">
    <source>
        <dbReference type="Proteomes" id="UP000078512"/>
    </source>
</evidence>
<dbReference type="PANTHER" id="PTHR24072">
    <property type="entry name" value="RHO FAMILY GTPASE"/>
    <property type="match status" value="1"/>
</dbReference>
<dbReference type="NCBIfam" id="TIGR00231">
    <property type="entry name" value="small_GTP"/>
    <property type="match status" value="1"/>
</dbReference>
<dbReference type="PROSITE" id="PS51421">
    <property type="entry name" value="RAS"/>
    <property type="match status" value="1"/>
</dbReference>
<evidence type="ECO:0000256" key="2">
    <source>
        <dbReference type="ARBA" id="ARBA00010142"/>
    </source>
</evidence>
<dbReference type="GO" id="GO:0090338">
    <property type="term" value="P:positive regulation of formin-nucleated actin cable assembly"/>
    <property type="evidence" value="ECO:0007669"/>
    <property type="project" value="EnsemblFungi"/>
</dbReference>
<dbReference type="OrthoDB" id="8830751at2759"/>
<dbReference type="PRINTS" id="PR00449">
    <property type="entry name" value="RASTRNSFRMNG"/>
</dbReference>
<dbReference type="PROSITE" id="PS51419">
    <property type="entry name" value="RAB"/>
    <property type="match status" value="1"/>
</dbReference>
<dbReference type="PROSITE" id="PS51420">
    <property type="entry name" value="RHO"/>
    <property type="match status" value="1"/>
</dbReference>
<comment type="subcellular location">
    <subcellularLocation>
        <location evidence="1">Cell membrane</location>
        <topology evidence="1">Lipid-anchor</topology>
        <orientation evidence="1">Cytoplasmic side</orientation>
    </subcellularLocation>
</comment>
<evidence type="ECO:0000256" key="1">
    <source>
        <dbReference type="ARBA" id="ARBA00004342"/>
    </source>
</evidence>
<keyword evidence="9" id="KW-0636">Prenylation</keyword>
<evidence type="ECO:0000256" key="8">
    <source>
        <dbReference type="ARBA" id="ARBA00023288"/>
    </source>
</evidence>
<keyword evidence="6" id="KW-0342">GTP-binding</keyword>
<evidence type="ECO:0000256" key="6">
    <source>
        <dbReference type="ARBA" id="ARBA00023134"/>
    </source>
</evidence>
<evidence type="ECO:0000256" key="5">
    <source>
        <dbReference type="ARBA" id="ARBA00022741"/>
    </source>
</evidence>
<keyword evidence="4" id="KW-0488">Methylation</keyword>
<protein>
    <submittedName>
        <fullName evidence="10">Uncharacterized protein</fullName>
    </submittedName>
</protein>
<dbReference type="GO" id="GO:0000917">
    <property type="term" value="P:division septum assembly"/>
    <property type="evidence" value="ECO:0007669"/>
    <property type="project" value="EnsemblFungi"/>
</dbReference>
<dbReference type="SUPFAM" id="SSF52540">
    <property type="entry name" value="P-loop containing nucleoside triphosphate hydrolases"/>
    <property type="match status" value="1"/>
</dbReference>
<dbReference type="AlphaFoldDB" id="A0A197K4X7"/>
<dbReference type="CDD" id="cd00157">
    <property type="entry name" value="Rho"/>
    <property type="match status" value="1"/>
</dbReference>
<evidence type="ECO:0000256" key="7">
    <source>
        <dbReference type="ARBA" id="ARBA00023136"/>
    </source>
</evidence>
<dbReference type="Gene3D" id="3.40.50.300">
    <property type="entry name" value="P-loop containing nucleotide triphosphate hydrolases"/>
    <property type="match status" value="1"/>
</dbReference>
<dbReference type="InterPro" id="IPR001806">
    <property type="entry name" value="Small_GTPase"/>
</dbReference>
<dbReference type="GO" id="GO:0003924">
    <property type="term" value="F:GTPase activity"/>
    <property type="evidence" value="ECO:0007669"/>
    <property type="project" value="EnsemblFungi"/>
</dbReference>
<evidence type="ECO:0000256" key="9">
    <source>
        <dbReference type="ARBA" id="ARBA00023289"/>
    </source>
</evidence>
<dbReference type="GO" id="GO:0000935">
    <property type="term" value="C:division septum"/>
    <property type="evidence" value="ECO:0007669"/>
    <property type="project" value="EnsemblFungi"/>
</dbReference>
<keyword evidence="3" id="KW-1003">Cell membrane</keyword>
<reference evidence="10 11" key="1">
    <citation type="submission" date="2016-05" db="EMBL/GenBank/DDBJ databases">
        <title>Genome sequencing reveals origins of a unique bacterial endosymbiosis in the earliest lineages of terrestrial Fungi.</title>
        <authorList>
            <consortium name="DOE Joint Genome Institute"/>
            <person name="Uehling J."/>
            <person name="Gryganskyi A."/>
            <person name="Hameed K."/>
            <person name="Tschaplinski T."/>
            <person name="Misztal P."/>
            <person name="Wu S."/>
            <person name="Desiro A."/>
            <person name="Vande Pol N."/>
            <person name="Du Z.-Y."/>
            <person name="Zienkiewicz A."/>
            <person name="Zienkiewicz K."/>
            <person name="Morin E."/>
            <person name="Tisserant E."/>
            <person name="Splivallo R."/>
            <person name="Hainaut M."/>
            <person name="Henrissat B."/>
            <person name="Ohm R."/>
            <person name="Kuo A."/>
            <person name="Yan J."/>
            <person name="Lipzen A."/>
            <person name="Nolan M."/>
            <person name="Labutti K."/>
            <person name="Barry K."/>
            <person name="Goldstein A."/>
            <person name="Labbe J."/>
            <person name="Schadt C."/>
            <person name="Tuskan G."/>
            <person name="Grigoriev I."/>
            <person name="Martin F."/>
            <person name="Vilgalys R."/>
            <person name="Bonito G."/>
        </authorList>
    </citation>
    <scope>NUCLEOTIDE SEQUENCE [LARGE SCALE GENOMIC DNA]</scope>
    <source>
        <strain evidence="10 11">AG-77</strain>
    </source>
</reference>
<dbReference type="Proteomes" id="UP000078512">
    <property type="component" value="Unassembled WGS sequence"/>
</dbReference>
<dbReference type="GO" id="GO:0000131">
    <property type="term" value="C:incipient cellular bud site"/>
    <property type="evidence" value="ECO:0007669"/>
    <property type="project" value="EnsemblFungi"/>
</dbReference>
<dbReference type="SMART" id="SM00176">
    <property type="entry name" value="RAN"/>
    <property type="match status" value="1"/>
</dbReference>
<keyword evidence="11" id="KW-1185">Reference proteome</keyword>
<evidence type="ECO:0000313" key="10">
    <source>
        <dbReference type="EMBL" id="OAQ31741.1"/>
    </source>
</evidence>
<dbReference type="SMART" id="SM00174">
    <property type="entry name" value="RHO"/>
    <property type="match status" value="1"/>
</dbReference>
<dbReference type="GO" id="GO:0030011">
    <property type="term" value="P:maintenance of cell polarity"/>
    <property type="evidence" value="ECO:0007669"/>
    <property type="project" value="EnsemblFungi"/>
</dbReference>
<dbReference type="SMART" id="SM00175">
    <property type="entry name" value="RAB"/>
    <property type="match status" value="1"/>
</dbReference>
<dbReference type="GO" id="GO:0005938">
    <property type="term" value="C:cell cortex"/>
    <property type="evidence" value="ECO:0007669"/>
    <property type="project" value="EnsemblFungi"/>
</dbReference>
<keyword evidence="8" id="KW-0449">Lipoprotein</keyword>
<keyword evidence="7" id="KW-0472">Membrane</keyword>
<keyword evidence="5" id="KW-0547">Nucleotide-binding</keyword>
<sequence length="189" mass="21225">MPEIRKKLVVVGDGACGKTCLLMVHSKNEFPKKYVPTVFENYTMVVNHGKQQVELSLWDTAGQEDYDRLRPLSYPESDIVLMCFAVDTHSSLDNLNEKWHPELEHFLPDAPKIVVGLKTDLRDEALTAEDKERFVSTERGAAVAAALHCKYFECSAKTGKGLPEVFHAAVKAAMQSRISKMRKRACSIL</sequence>
<dbReference type="SMART" id="SM00173">
    <property type="entry name" value="RAS"/>
    <property type="match status" value="1"/>
</dbReference>
<dbReference type="EMBL" id="KV442028">
    <property type="protein sequence ID" value="OAQ31741.1"/>
    <property type="molecule type" value="Genomic_DNA"/>
</dbReference>